<comment type="caution">
    <text evidence="7">The sequence shown here is derived from an EMBL/GenBank/DDBJ whole genome shotgun (WGS) entry which is preliminary data.</text>
</comment>
<gene>
    <name evidence="7" type="ORF">H8S33_05100</name>
</gene>
<organism evidence="7 8">
    <name type="scientific">Ornithinibacillus hominis</name>
    <dbReference type="NCBI Taxonomy" id="2763055"/>
    <lineage>
        <taxon>Bacteria</taxon>
        <taxon>Bacillati</taxon>
        <taxon>Bacillota</taxon>
        <taxon>Bacilli</taxon>
        <taxon>Bacillales</taxon>
        <taxon>Bacillaceae</taxon>
        <taxon>Ornithinibacillus</taxon>
    </lineage>
</organism>
<dbReference type="RefSeq" id="WP_186868921.1">
    <property type="nucleotide sequence ID" value="NZ_JACOOL010000003.1"/>
</dbReference>
<dbReference type="InterPro" id="IPR004089">
    <property type="entry name" value="MCPsignal_dom"/>
</dbReference>
<evidence type="ECO:0000313" key="7">
    <source>
        <dbReference type="EMBL" id="MBC5636204.1"/>
    </source>
</evidence>
<keyword evidence="8" id="KW-1185">Reference proteome</keyword>
<evidence type="ECO:0000256" key="1">
    <source>
        <dbReference type="ARBA" id="ARBA00023224"/>
    </source>
</evidence>
<keyword evidence="5" id="KW-0472">Membrane</keyword>
<comment type="similarity">
    <text evidence="2">Belongs to the methyl-accepting chemotaxis (MCP) protein family.</text>
</comment>
<feature type="transmembrane region" description="Helical" evidence="5">
    <location>
        <begin position="111"/>
        <end position="129"/>
    </location>
</feature>
<name>A0A923L486_9BACI</name>
<dbReference type="Gene3D" id="1.10.287.950">
    <property type="entry name" value="Methyl-accepting chemotaxis protein"/>
    <property type="match status" value="1"/>
</dbReference>
<dbReference type="Pfam" id="PF00015">
    <property type="entry name" value="MCPsignal"/>
    <property type="match status" value="1"/>
</dbReference>
<evidence type="ECO:0000256" key="5">
    <source>
        <dbReference type="SAM" id="Phobius"/>
    </source>
</evidence>
<dbReference type="InterPro" id="IPR004090">
    <property type="entry name" value="Chemotax_Me-accpt_rcpt"/>
</dbReference>
<keyword evidence="4" id="KW-0175">Coiled coil</keyword>
<dbReference type="GO" id="GO:0004888">
    <property type="term" value="F:transmembrane signaling receptor activity"/>
    <property type="evidence" value="ECO:0007669"/>
    <property type="project" value="InterPro"/>
</dbReference>
<evidence type="ECO:0000256" key="3">
    <source>
        <dbReference type="PROSITE-ProRule" id="PRU00284"/>
    </source>
</evidence>
<keyword evidence="5" id="KW-1133">Transmembrane helix</keyword>
<dbReference type="Proteomes" id="UP000637359">
    <property type="component" value="Unassembled WGS sequence"/>
</dbReference>
<dbReference type="GO" id="GO:0007165">
    <property type="term" value="P:signal transduction"/>
    <property type="evidence" value="ECO:0007669"/>
    <property type="project" value="UniProtKB-KW"/>
</dbReference>
<keyword evidence="1 3" id="KW-0807">Transducer</keyword>
<proteinExistence type="inferred from homology"/>
<evidence type="ECO:0000259" key="6">
    <source>
        <dbReference type="PROSITE" id="PS50111"/>
    </source>
</evidence>
<dbReference type="AlphaFoldDB" id="A0A923L486"/>
<dbReference type="PANTHER" id="PTHR32089">
    <property type="entry name" value="METHYL-ACCEPTING CHEMOTAXIS PROTEIN MCPB"/>
    <property type="match status" value="1"/>
</dbReference>
<dbReference type="SUPFAM" id="SSF58104">
    <property type="entry name" value="Methyl-accepting chemotaxis protein (MCP) signaling domain"/>
    <property type="match status" value="1"/>
</dbReference>
<feature type="domain" description="Methyl-accepting transducer" evidence="6">
    <location>
        <begin position="210"/>
        <end position="467"/>
    </location>
</feature>
<dbReference type="PROSITE" id="PS50111">
    <property type="entry name" value="CHEMOTAXIS_TRANSDUC_2"/>
    <property type="match status" value="1"/>
</dbReference>
<keyword evidence="5" id="KW-0812">Transmembrane</keyword>
<evidence type="ECO:0000256" key="4">
    <source>
        <dbReference type="SAM" id="Coils"/>
    </source>
</evidence>
<dbReference type="EMBL" id="JACOOL010000003">
    <property type="protein sequence ID" value="MBC5636204.1"/>
    <property type="molecule type" value="Genomic_DNA"/>
</dbReference>
<protein>
    <submittedName>
        <fullName evidence="7">Chemotaxis protein</fullName>
    </submittedName>
</protein>
<accession>A0A923L486</accession>
<feature type="transmembrane region" description="Helical" evidence="5">
    <location>
        <begin position="141"/>
        <end position="161"/>
    </location>
</feature>
<dbReference type="GO" id="GO:0016020">
    <property type="term" value="C:membrane"/>
    <property type="evidence" value="ECO:0007669"/>
    <property type="project" value="InterPro"/>
</dbReference>
<feature type="transmembrane region" description="Helical" evidence="5">
    <location>
        <begin position="15"/>
        <end position="34"/>
    </location>
</feature>
<feature type="coiled-coil region" evidence="4">
    <location>
        <begin position="438"/>
        <end position="493"/>
    </location>
</feature>
<reference evidence="7" key="1">
    <citation type="submission" date="2020-08" db="EMBL/GenBank/DDBJ databases">
        <title>Genome public.</title>
        <authorList>
            <person name="Liu C."/>
            <person name="Sun Q."/>
        </authorList>
    </citation>
    <scope>NUCLEOTIDE SEQUENCE</scope>
    <source>
        <strain evidence="7">BX22</strain>
    </source>
</reference>
<dbReference type="PANTHER" id="PTHR32089:SF112">
    <property type="entry name" value="LYSOZYME-LIKE PROTEIN-RELATED"/>
    <property type="match status" value="1"/>
</dbReference>
<evidence type="ECO:0000313" key="8">
    <source>
        <dbReference type="Proteomes" id="UP000637359"/>
    </source>
</evidence>
<feature type="transmembrane region" description="Helical" evidence="5">
    <location>
        <begin position="66"/>
        <end position="90"/>
    </location>
</feature>
<sequence length="493" mass="54341">MNHLDTYNTKRVHKVNFILLFAITFLLVIPIVLARGLGDSIGIIIAGLVVIIISTGNYFLPIPAYVKGFIFALIPNLVVMLLFVIDGFALNKHYLIFLTIAMIALYFKKELILIFGIVLNILLFALYFLEPTNLLSIDDNLKGFITVIALIDGILIALYLLTKWGRDLVEESSKKELEAKELLDKLQDTFHTIEDGANKLDSTIGQFNKDISTIVESSELVLDSVQQMATAIQDEAESVSTVNESMGSSLEKTNQTITISQNIVEKSEHMNGEVQVGWEKVQQATNHIRTVNDAIGTTTLTVTDLQDSLGRVNSLLQGIRDIAEQTNLLALNAAIESARAGEYGKGFAVVADEVRKLAEQSASITVDITEVTDNLFQKSENAKEKSTEGELAAREGMKLLNEVSSFFDELKKSFKDTSTSLSIGMKEIQSVTGDFKAIQEQLENVANISEENASSTQEIVSTLESEHDLITSINTAVVEISELSKELKQLINK</sequence>
<feature type="transmembrane region" description="Helical" evidence="5">
    <location>
        <begin position="41"/>
        <end position="60"/>
    </location>
</feature>
<dbReference type="GO" id="GO:0006935">
    <property type="term" value="P:chemotaxis"/>
    <property type="evidence" value="ECO:0007669"/>
    <property type="project" value="InterPro"/>
</dbReference>
<dbReference type="PRINTS" id="PR00260">
    <property type="entry name" value="CHEMTRNSDUCR"/>
</dbReference>
<dbReference type="SMART" id="SM00283">
    <property type="entry name" value="MA"/>
    <property type="match status" value="1"/>
</dbReference>
<evidence type="ECO:0000256" key="2">
    <source>
        <dbReference type="ARBA" id="ARBA00029447"/>
    </source>
</evidence>